<organism evidence="1 2">
    <name type="scientific">Helianthus annuus</name>
    <name type="common">Common sunflower</name>
    <dbReference type="NCBI Taxonomy" id="4232"/>
    <lineage>
        <taxon>Eukaryota</taxon>
        <taxon>Viridiplantae</taxon>
        <taxon>Streptophyta</taxon>
        <taxon>Embryophyta</taxon>
        <taxon>Tracheophyta</taxon>
        <taxon>Spermatophyta</taxon>
        <taxon>Magnoliopsida</taxon>
        <taxon>eudicotyledons</taxon>
        <taxon>Gunneridae</taxon>
        <taxon>Pentapetalae</taxon>
        <taxon>asterids</taxon>
        <taxon>campanulids</taxon>
        <taxon>Asterales</taxon>
        <taxon>Asteraceae</taxon>
        <taxon>Asteroideae</taxon>
        <taxon>Heliantheae alliance</taxon>
        <taxon>Heliantheae</taxon>
        <taxon>Helianthus</taxon>
    </lineage>
</organism>
<proteinExistence type="predicted"/>
<dbReference type="Gramene" id="mRNA:HanXRQr2_Chr10g0448971">
    <property type="protein sequence ID" value="CDS:HanXRQr2_Chr10g0448971.1"/>
    <property type="gene ID" value="HanXRQr2_Chr10g0448971"/>
</dbReference>
<name>A0A9K3HZI6_HELAN</name>
<comment type="caution">
    <text evidence="1">The sequence shown here is derived from an EMBL/GenBank/DDBJ whole genome shotgun (WGS) entry which is preliminary data.</text>
</comment>
<gene>
    <name evidence="1" type="ORF">HanXRQr2_Chr10g0448971</name>
</gene>
<sequence length="92" mass="10687">MPLTTERPVFAIVHSSMQHEDLERTKKFGSKKVCLGSSFAEHKRNFYHFKSKFLSKKRNEKTLNLTTRKKSPVIYNSSFYSNSTPFSPISLI</sequence>
<accession>A0A9K3HZI6</accession>
<protein>
    <submittedName>
        <fullName evidence="1">Uncharacterized protein</fullName>
    </submittedName>
</protein>
<dbReference type="AlphaFoldDB" id="A0A9K3HZI6"/>
<evidence type="ECO:0000313" key="2">
    <source>
        <dbReference type="Proteomes" id="UP000215914"/>
    </source>
</evidence>
<reference evidence="1" key="1">
    <citation type="journal article" date="2017" name="Nature">
        <title>The sunflower genome provides insights into oil metabolism, flowering and Asterid evolution.</title>
        <authorList>
            <person name="Badouin H."/>
            <person name="Gouzy J."/>
            <person name="Grassa C.J."/>
            <person name="Murat F."/>
            <person name="Staton S.E."/>
            <person name="Cottret L."/>
            <person name="Lelandais-Briere C."/>
            <person name="Owens G.L."/>
            <person name="Carrere S."/>
            <person name="Mayjonade B."/>
            <person name="Legrand L."/>
            <person name="Gill N."/>
            <person name="Kane N.C."/>
            <person name="Bowers J.E."/>
            <person name="Hubner S."/>
            <person name="Bellec A."/>
            <person name="Berard A."/>
            <person name="Berges H."/>
            <person name="Blanchet N."/>
            <person name="Boniface M.C."/>
            <person name="Brunel D."/>
            <person name="Catrice O."/>
            <person name="Chaidir N."/>
            <person name="Claudel C."/>
            <person name="Donnadieu C."/>
            <person name="Faraut T."/>
            <person name="Fievet G."/>
            <person name="Helmstetter N."/>
            <person name="King M."/>
            <person name="Knapp S.J."/>
            <person name="Lai Z."/>
            <person name="Le Paslier M.C."/>
            <person name="Lippi Y."/>
            <person name="Lorenzon L."/>
            <person name="Mandel J.R."/>
            <person name="Marage G."/>
            <person name="Marchand G."/>
            <person name="Marquand E."/>
            <person name="Bret-Mestries E."/>
            <person name="Morien E."/>
            <person name="Nambeesan S."/>
            <person name="Nguyen T."/>
            <person name="Pegot-Espagnet P."/>
            <person name="Pouilly N."/>
            <person name="Raftis F."/>
            <person name="Sallet E."/>
            <person name="Schiex T."/>
            <person name="Thomas J."/>
            <person name="Vandecasteele C."/>
            <person name="Vares D."/>
            <person name="Vear F."/>
            <person name="Vautrin S."/>
            <person name="Crespi M."/>
            <person name="Mangin B."/>
            <person name="Burke J.M."/>
            <person name="Salse J."/>
            <person name="Munos S."/>
            <person name="Vincourt P."/>
            <person name="Rieseberg L.H."/>
            <person name="Langlade N.B."/>
        </authorList>
    </citation>
    <scope>NUCLEOTIDE SEQUENCE</scope>
    <source>
        <tissue evidence="1">Leaves</tissue>
    </source>
</reference>
<evidence type="ECO:0000313" key="1">
    <source>
        <dbReference type="EMBL" id="KAF5787096.1"/>
    </source>
</evidence>
<dbReference type="EMBL" id="MNCJ02000325">
    <property type="protein sequence ID" value="KAF5787096.1"/>
    <property type="molecule type" value="Genomic_DNA"/>
</dbReference>
<keyword evidence="2" id="KW-1185">Reference proteome</keyword>
<reference evidence="1" key="2">
    <citation type="submission" date="2020-06" db="EMBL/GenBank/DDBJ databases">
        <title>Helianthus annuus Genome sequencing and assembly Release 2.</title>
        <authorList>
            <person name="Gouzy J."/>
            <person name="Langlade N."/>
            <person name="Munos S."/>
        </authorList>
    </citation>
    <scope>NUCLEOTIDE SEQUENCE</scope>
    <source>
        <tissue evidence="1">Leaves</tissue>
    </source>
</reference>
<dbReference type="Proteomes" id="UP000215914">
    <property type="component" value="Unassembled WGS sequence"/>
</dbReference>